<reference evidence="1 2" key="1">
    <citation type="submission" date="2023-12" db="EMBL/GenBank/DDBJ databases">
        <title>A high-quality genome assembly for Dillenia turbinata (Dilleniales).</title>
        <authorList>
            <person name="Chanderbali A."/>
        </authorList>
    </citation>
    <scope>NUCLEOTIDE SEQUENCE [LARGE SCALE GENOMIC DNA]</scope>
    <source>
        <strain evidence="1">LSX21</strain>
        <tissue evidence="1">Leaf</tissue>
    </source>
</reference>
<accession>A0AAN8WB37</accession>
<organism evidence="1 2">
    <name type="scientific">Dillenia turbinata</name>
    <dbReference type="NCBI Taxonomy" id="194707"/>
    <lineage>
        <taxon>Eukaryota</taxon>
        <taxon>Viridiplantae</taxon>
        <taxon>Streptophyta</taxon>
        <taxon>Embryophyta</taxon>
        <taxon>Tracheophyta</taxon>
        <taxon>Spermatophyta</taxon>
        <taxon>Magnoliopsida</taxon>
        <taxon>eudicotyledons</taxon>
        <taxon>Gunneridae</taxon>
        <taxon>Pentapetalae</taxon>
        <taxon>Dilleniales</taxon>
        <taxon>Dilleniaceae</taxon>
        <taxon>Dillenia</taxon>
    </lineage>
</organism>
<protein>
    <submittedName>
        <fullName evidence="1">Uncharacterized protein</fullName>
    </submittedName>
</protein>
<gene>
    <name evidence="1" type="ORF">RJ641_014048</name>
</gene>
<proteinExistence type="predicted"/>
<evidence type="ECO:0000313" key="1">
    <source>
        <dbReference type="EMBL" id="KAK6946504.1"/>
    </source>
</evidence>
<sequence>MFTGLDWERFQN</sequence>
<dbReference type="Proteomes" id="UP001370490">
    <property type="component" value="Unassembled WGS sequence"/>
</dbReference>
<name>A0AAN8WB37_9MAGN</name>
<evidence type="ECO:0000313" key="2">
    <source>
        <dbReference type="Proteomes" id="UP001370490"/>
    </source>
</evidence>
<keyword evidence="2" id="KW-1185">Reference proteome</keyword>
<dbReference type="EMBL" id="JBAMMX010000002">
    <property type="protein sequence ID" value="KAK6946504.1"/>
    <property type="molecule type" value="Genomic_DNA"/>
</dbReference>
<comment type="caution">
    <text evidence="1">The sequence shown here is derived from an EMBL/GenBank/DDBJ whole genome shotgun (WGS) entry which is preliminary data.</text>
</comment>